<dbReference type="AlphaFoldDB" id="A0AAV7SYU5"/>
<feature type="region of interest" description="Disordered" evidence="1">
    <location>
        <begin position="1"/>
        <end position="30"/>
    </location>
</feature>
<reference evidence="2" key="1">
    <citation type="journal article" date="2022" name="bioRxiv">
        <title>Sequencing and chromosome-scale assembly of the giantPleurodeles waltlgenome.</title>
        <authorList>
            <person name="Brown T."/>
            <person name="Elewa A."/>
            <person name="Iarovenko S."/>
            <person name="Subramanian E."/>
            <person name="Araus A.J."/>
            <person name="Petzold A."/>
            <person name="Susuki M."/>
            <person name="Suzuki K.-i.T."/>
            <person name="Hayashi T."/>
            <person name="Toyoda A."/>
            <person name="Oliveira C."/>
            <person name="Osipova E."/>
            <person name="Leigh N.D."/>
            <person name="Simon A."/>
            <person name="Yun M.H."/>
        </authorList>
    </citation>
    <scope>NUCLEOTIDE SEQUENCE</scope>
    <source>
        <strain evidence="2">20211129_DDA</strain>
        <tissue evidence="2">Liver</tissue>
    </source>
</reference>
<keyword evidence="3" id="KW-1185">Reference proteome</keyword>
<organism evidence="2 3">
    <name type="scientific">Pleurodeles waltl</name>
    <name type="common">Iberian ribbed newt</name>
    <dbReference type="NCBI Taxonomy" id="8319"/>
    <lineage>
        <taxon>Eukaryota</taxon>
        <taxon>Metazoa</taxon>
        <taxon>Chordata</taxon>
        <taxon>Craniata</taxon>
        <taxon>Vertebrata</taxon>
        <taxon>Euteleostomi</taxon>
        <taxon>Amphibia</taxon>
        <taxon>Batrachia</taxon>
        <taxon>Caudata</taxon>
        <taxon>Salamandroidea</taxon>
        <taxon>Salamandridae</taxon>
        <taxon>Pleurodelinae</taxon>
        <taxon>Pleurodeles</taxon>
    </lineage>
</organism>
<feature type="region of interest" description="Disordered" evidence="1">
    <location>
        <begin position="214"/>
        <end position="248"/>
    </location>
</feature>
<sequence length="248" mass="26507">MSPKNRHKARAMDSTAAPGHKGGDVQDPPQIKVQDTLDKILGAIEDTKAQVWGRGQEAEDGARLICLLWRGRNFSYYPVPPPRGKLKRNKSGDPRGGSERRQSPERARPSTSEVCCEPPGLGPASALVPGTGVSERAGVRPALRPRASGGEPADRGQEDEAALLLPGASWRAEGRPRGCWRSGRGRRAGNHRAPAAARAGVTVVRAASRPSAPFLLNQRKQTGGDWGENVCCPRPRGETGGPTAEEPW</sequence>
<comment type="caution">
    <text evidence="2">The sequence shown here is derived from an EMBL/GenBank/DDBJ whole genome shotgun (WGS) entry which is preliminary data.</text>
</comment>
<gene>
    <name evidence="2" type="ORF">NDU88_001261</name>
</gene>
<protein>
    <submittedName>
        <fullName evidence="2">Uncharacterized protein</fullName>
    </submittedName>
</protein>
<dbReference type="EMBL" id="JANPWB010000007">
    <property type="protein sequence ID" value="KAJ1169368.1"/>
    <property type="molecule type" value="Genomic_DNA"/>
</dbReference>
<proteinExistence type="predicted"/>
<name>A0AAV7SYU5_PLEWA</name>
<evidence type="ECO:0000256" key="1">
    <source>
        <dbReference type="SAM" id="MobiDB-lite"/>
    </source>
</evidence>
<feature type="compositionally biased region" description="Basic and acidic residues" evidence="1">
    <location>
        <begin position="90"/>
        <end position="108"/>
    </location>
</feature>
<dbReference type="Proteomes" id="UP001066276">
    <property type="component" value="Chromosome 4_1"/>
</dbReference>
<accession>A0AAV7SYU5</accession>
<evidence type="ECO:0000313" key="2">
    <source>
        <dbReference type="EMBL" id="KAJ1169368.1"/>
    </source>
</evidence>
<evidence type="ECO:0000313" key="3">
    <source>
        <dbReference type="Proteomes" id="UP001066276"/>
    </source>
</evidence>
<feature type="region of interest" description="Disordered" evidence="1">
    <location>
        <begin position="78"/>
        <end position="196"/>
    </location>
</feature>